<keyword evidence="1" id="KW-0812">Transmembrane</keyword>
<dbReference type="PANTHER" id="PTHR31600:SF2">
    <property type="entry name" value="GAMETE ENRICHED GENE 10 PROTEIN-RELATED"/>
    <property type="match status" value="1"/>
</dbReference>
<proteinExistence type="predicted"/>
<dbReference type="AlphaFoldDB" id="A0A139A8Y0"/>
<keyword evidence="3" id="KW-1185">Reference proteome</keyword>
<keyword evidence="1" id="KW-1133">Transmembrane helix</keyword>
<evidence type="ECO:0000256" key="1">
    <source>
        <dbReference type="SAM" id="Phobius"/>
    </source>
</evidence>
<sequence>MEKGMRKRSHLEHILFSVLNSMVSGNEVPSSLAYPLTIFEDLQLLYFCWHPGYSFPGMPSWIHYIWNVLAYRPDAYSTFLVLLGIAVLIIVTLVATIVFSGISFNRGKFKYMWPLSLLRAGTMLAVGVLNIPITEVLLVSLDCTGGVLTTYPQVSCFTSAQHVLPFIVSGKLSHN</sequence>
<organism evidence="2 3">
    <name type="scientific">Gonapodya prolifera (strain JEL478)</name>
    <name type="common">Monoblepharis prolifera</name>
    <dbReference type="NCBI Taxonomy" id="1344416"/>
    <lineage>
        <taxon>Eukaryota</taxon>
        <taxon>Fungi</taxon>
        <taxon>Fungi incertae sedis</taxon>
        <taxon>Chytridiomycota</taxon>
        <taxon>Chytridiomycota incertae sedis</taxon>
        <taxon>Monoblepharidomycetes</taxon>
        <taxon>Monoblepharidales</taxon>
        <taxon>Gonapodyaceae</taxon>
        <taxon>Gonapodya</taxon>
    </lineage>
</organism>
<feature type="transmembrane region" description="Helical" evidence="1">
    <location>
        <begin position="111"/>
        <end position="131"/>
    </location>
</feature>
<dbReference type="Proteomes" id="UP000070544">
    <property type="component" value="Unassembled WGS sequence"/>
</dbReference>
<dbReference type="EMBL" id="KQ965780">
    <property type="protein sequence ID" value="KXS13281.1"/>
    <property type="molecule type" value="Genomic_DNA"/>
</dbReference>
<evidence type="ECO:0000313" key="2">
    <source>
        <dbReference type="EMBL" id="KXS13281.1"/>
    </source>
</evidence>
<accession>A0A139A8Y0</accession>
<evidence type="ECO:0000313" key="3">
    <source>
        <dbReference type="Proteomes" id="UP000070544"/>
    </source>
</evidence>
<protein>
    <submittedName>
        <fullName evidence="2">Uncharacterized protein</fullName>
    </submittedName>
</protein>
<dbReference type="OrthoDB" id="2156462at2759"/>
<gene>
    <name evidence="2" type="ORF">M427DRAFT_382115</name>
</gene>
<name>A0A139A8Y0_GONPJ</name>
<keyword evidence="1" id="KW-0472">Membrane</keyword>
<dbReference type="InterPro" id="IPR052994">
    <property type="entry name" value="Tiny_macrocysts_regulators"/>
</dbReference>
<reference evidence="2 3" key="1">
    <citation type="journal article" date="2015" name="Genome Biol. Evol.">
        <title>Phylogenomic analyses indicate that early fungi evolved digesting cell walls of algal ancestors of land plants.</title>
        <authorList>
            <person name="Chang Y."/>
            <person name="Wang S."/>
            <person name="Sekimoto S."/>
            <person name="Aerts A.L."/>
            <person name="Choi C."/>
            <person name="Clum A."/>
            <person name="LaButti K.M."/>
            <person name="Lindquist E.A."/>
            <person name="Yee Ngan C."/>
            <person name="Ohm R.A."/>
            <person name="Salamov A.A."/>
            <person name="Grigoriev I.V."/>
            <person name="Spatafora J.W."/>
            <person name="Berbee M.L."/>
        </authorList>
    </citation>
    <scope>NUCLEOTIDE SEQUENCE [LARGE SCALE GENOMIC DNA]</scope>
    <source>
        <strain evidence="2 3">JEL478</strain>
    </source>
</reference>
<dbReference type="STRING" id="1344416.A0A139A8Y0"/>
<feature type="transmembrane region" description="Helical" evidence="1">
    <location>
        <begin position="76"/>
        <end position="99"/>
    </location>
</feature>
<dbReference type="PANTHER" id="PTHR31600">
    <property type="entry name" value="TINY MACROCYSTS PROTEIN B-RELATED"/>
    <property type="match status" value="1"/>
</dbReference>